<dbReference type="InterPro" id="IPR005522">
    <property type="entry name" value="IPK"/>
</dbReference>
<dbReference type="PANTHER" id="PTHR12400">
    <property type="entry name" value="INOSITOL POLYPHOSPHATE KINASE"/>
    <property type="match status" value="1"/>
</dbReference>
<evidence type="ECO:0000256" key="3">
    <source>
        <dbReference type="ARBA" id="ARBA00022777"/>
    </source>
</evidence>
<dbReference type="GO" id="GO:0005737">
    <property type="term" value="C:cytoplasm"/>
    <property type="evidence" value="ECO:0007669"/>
    <property type="project" value="TreeGrafter"/>
</dbReference>
<evidence type="ECO:0000256" key="4">
    <source>
        <dbReference type="RuleBase" id="RU363090"/>
    </source>
</evidence>
<dbReference type="SUPFAM" id="SSF56104">
    <property type="entry name" value="SAICAR synthase-like"/>
    <property type="match status" value="1"/>
</dbReference>
<evidence type="ECO:0000313" key="5">
    <source>
        <dbReference type="Ensembl" id="ENSCPVP00000026268.1"/>
    </source>
</evidence>
<gene>
    <name evidence="5" type="primary">IP6K3</name>
</gene>
<dbReference type="Pfam" id="PF03770">
    <property type="entry name" value="IPK"/>
    <property type="match status" value="1"/>
</dbReference>
<organism evidence="5 6">
    <name type="scientific">Geospiza parvula</name>
    <name type="common">Small tree-finch</name>
    <name type="synonym">Camarhynchus parvulus</name>
    <dbReference type="NCBI Taxonomy" id="87175"/>
    <lineage>
        <taxon>Eukaryota</taxon>
        <taxon>Metazoa</taxon>
        <taxon>Chordata</taxon>
        <taxon>Craniata</taxon>
        <taxon>Vertebrata</taxon>
        <taxon>Euteleostomi</taxon>
        <taxon>Archelosauria</taxon>
        <taxon>Archosauria</taxon>
        <taxon>Dinosauria</taxon>
        <taxon>Saurischia</taxon>
        <taxon>Theropoda</taxon>
        <taxon>Coelurosauria</taxon>
        <taxon>Aves</taxon>
        <taxon>Neognathae</taxon>
        <taxon>Neoaves</taxon>
        <taxon>Telluraves</taxon>
        <taxon>Australaves</taxon>
        <taxon>Passeriformes</taxon>
        <taxon>Thraupidae</taxon>
        <taxon>Camarhynchus</taxon>
    </lineage>
</organism>
<sequence length="267" mass="29867">PCLLPGTMVGQSPAEPRAAVLLQPFVHQVGGHTSMLTYDEHTICKPLVSQELSFYESLPLAMRQFTPQYKGIVSVHLKKDSLGNLTLIASPGLGQPDTCGCLDSAGGDPGVTLWHKCKWSHTQVTKTFKDRTDLQYHTDSLLDDANGKQGERKSYNPWGLHCHRQHLNRMSSKHNENKLHQFLLLENVVSKYSYPCILDLKMGTRQHGDDASEEKKARHIKKCEQSTSASLGVRICGMQVKPPSPRVKSLPEATPKMEDGHKFFREI</sequence>
<dbReference type="Ensembl" id="ENSCPVT00000027781.1">
    <property type="protein sequence ID" value="ENSCPVP00000026268.1"/>
    <property type="gene ID" value="ENSCPVG00000005198.2"/>
</dbReference>
<dbReference type="GO" id="GO:0000828">
    <property type="term" value="F:inositol hexakisphosphate kinase activity"/>
    <property type="evidence" value="ECO:0007669"/>
    <property type="project" value="TreeGrafter"/>
</dbReference>
<proteinExistence type="inferred from homology"/>
<dbReference type="Proteomes" id="UP000694382">
    <property type="component" value="Chromosome 26"/>
</dbReference>
<dbReference type="GO" id="GO:0032958">
    <property type="term" value="P:inositol phosphate biosynthetic process"/>
    <property type="evidence" value="ECO:0007669"/>
    <property type="project" value="InterPro"/>
</dbReference>
<evidence type="ECO:0000256" key="1">
    <source>
        <dbReference type="ARBA" id="ARBA00007374"/>
    </source>
</evidence>
<dbReference type="PANTHER" id="PTHR12400:SF40">
    <property type="entry name" value="INOSITOL HEXAKISPHOSPHATE KINASE 3"/>
    <property type="match status" value="1"/>
</dbReference>
<dbReference type="GO" id="GO:0046854">
    <property type="term" value="P:phosphatidylinositol phosphate biosynthetic process"/>
    <property type="evidence" value="ECO:0007669"/>
    <property type="project" value="TreeGrafter"/>
</dbReference>
<accession>A0A8U8BV91</accession>
<keyword evidence="2 4" id="KW-0808">Transferase</keyword>
<dbReference type="InterPro" id="IPR038286">
    <property type="entry name" value="IPK_sf"/>
</dbReference>
<dbReference type="GO" id="GO:0005634">
    <property type="term" value="C:nucleus"/>
    <property type="evidence" value="ECO:0007669"/>
    <property type="project" value="TreeGrafter"/>
</dbReference>
<dbReference type="Gene3D" id="3.30.470.160">
    <property type="entry name" value="Inositol polyphosphate kinase"/>
    <property type="match status" value="1"/>
</dbReference>
<keyword evidence="6" id="KW-1185">Reference proteome</keyword>
<dbReference type="EC" id="2.7.-.-" evidence="4"/>
<reference evidence="5" key="2">
    <citation type="submission" date="2025-08" db="UniProtKB">
        <authorList>
            <consortium name="Ensembl"/>
        </authorList>
    </citation>
    <scope>IDENTIFICATION</scope>
</reference>
<dbReference type="AlphaFoldDB" id="A0A8U8BV91"/>
<reference evidence="5" key="1">
    <citation type="submission" date="2020-02" db="EMBL/GenBank/DDBJ databases">
        <authorList>
            <person name="Enbody D E."/>
            <person name="Pettersson E M."/>
        </authorList>
    </citation>
    <scope>NUCLEOTIDE SEQUENCE [LARGE SCALE GENOMIC DNA]</scope>
</reference>
<comment type="similarity">
    <text evidence="1 4">Belongs to the inositol phosphokinase (IPK) family.</text>
</comment>
<reference evidence="5" key="3">
    <citation type="submission" date="2025-09" db="UniProtKB">
        <authorList>
            <consortium name="Ensembl"/>
        </authorList>
    </citation>
    <scope>IDENTIFICATION</scope>
</reference>
<evidence type="ECO:0000256" key="2">
    <source>
        <dbReference type="ARBA" id="ARBA00022679"/>
    </source>
</evidence>
<protein>
    <recommendedName>
        <fullName evidence="4">Kinase</fullName>
        <ecNumber evidence="4">2.7.-.-</ecNumber>
    </recommendedName>
</protein>
<name>A0A8U8BV91_GEOPR</name>
<keyword evidence="3 4" id="KW-0418">Kinase</keyword>
<evidence type="ECO:0000313" key="6">
    <source>
        <dbReference type="Proteomes" id="UP000694382"/>
    </source>
</evidence>